<dbReference type="InterPro" id="IPR016047">
    <property type="entry name" value="M23ase_b-sheet_dom"/>
</dbReference>
<dbReference type="GO" id="GO:0006508">
    <property type="term" value="P:proteolysis"/>
    <property type="evidence" value="ECO:0007669"/>
    <property type="project" value="UniProtKB-KW"/>
</dbReference>
<accession>A0A7Z7JHN2</accession>
<reference evidence="10 11" key="1">
    <citation type="submission" date="2018-01" db="EMBL/GenBank/DDBJ databases">
        <authorList>
            <person name="Clerissi C."/>
        </authorList>
    </citation>
    <scope>NUCLEOTIDE SEQUENCE [LARGE SCALE GENOMIC DNA]</scope>
    <source>
        <strain evidence="10">Cupriavidus taiwanensis STM 6021</strain>
    </source>
</reference>
<comment type="caution">
    <text evidence="10">The sequence shown here is derived from an EMBL/GenBank/DDBJ whole genome shotgun (WGS) entry which is preliminary data.</text>
</comment>
<dbReference type="Proteomes" id="UP000257139">
    <property type="component" value="Unassembled WGS sequence"/>
</dbReference>
<evidence type="ECO:0000259" key="8">
    <source>
        <dbReference type="Pfam" id="PF01551"/>
    </source>
</evidence>
<dbReference type="AlphaFoldDB" id="A0A7Z7JHN2"/>
<keyword evidence="4" id="KW-0378">Hydrolase</keyword>
<evidence type="ECO:0000256" key="1">
    <source>
        <dbReference type="ARBA" id="ARBA00001947"/>
    </source>
</evidence>
<keyword evidence="6" id="KW-0482">Metalloprotease</keyword>
<dbReference type="Gene3D" id="2.70.70.10">
    <property type="entry name" value="Glucose Permease (Domain IIA)"/>
    <property type="match status" value="1"/>
</dbReference>
<evidence type="ECO:0000256" key="2">
    <source>
        <dbReference type="ARBA" id="ARBA00022670"/>
    </source>
</evidence>
<organism evidence="10 11">
    <name type="scientific">Cupriavidus taiwanensis</name>
    <dbReference type="NCBI Taxonomy" id="164546"/>
    <lineage>
        <taxon>Bacteria</taxon>
        <taxon>Pseudomonadati</taxon>
        <taxon>Pseudomonadota</taxon>
        <taxon>Betaproteobacteria</taxon>
        <taxon>Burkholderiales</taxon>
        <taxon>Burkholderiaceae</taxon>
        <taxon>Cupriavidus</taxon>
    </lineage>
</organism>
<keyword evidence="7" id="KW-0812">Transmembrane</keyword>
<dbReference type="PANTHER" id="PTHR21666:SF288">
    <property type="entry name" value="CELL DIVISION PROTEIN YTFB"/>
    <property type="match status" value="1"/>
</dbReference>
<feature type="domain" description="DD-carboxypeptidase/endopeptidase Mpg-like N-terminal" evidence="9">
    <location>
        <begin position="117"/>
        <end position="171"/>
    </location>
</feature>
<keyword evidence="7" id="KW-1133">Transmembrane helix</keyword>
<dbReference type="CDD" id="cd12797">
    <property type="entry name" value="M23_peptidase"/>
    <property type="match status" value="1"/>
</dbReference>
<keyword evidence="2" id="KW-0645">Protease</keyword>
<evidence type="ECO:0000256" key="7">
    <source>
        <dbReference type="SAM" id="Phobius"/>
    </source>
</evidence>
<evidence type="ECO:0000256" key="4">
    <source>
        <dbReference type="ARBA" id="ARBA00022801"/>
    </source>
</evidence>
<dbReference type="GO" id="GO:0046872">
    <property type="term" value="F:metal ion binding"/>
    <property type="evidence" value="ECO:0007669"/>
    <property type="project" value="UniProtKB-KW"/>
</dbReference>
<keyword evidence="5" id="KW-0862">Zinc</keyword>
<dbReference type="InterPro" id="IPR054512">
    <property type="entry name" value="NMB0315-like_N"/>
</dbReference>
<dbReference type="Pfam" id="PF01551">
    <property type="entry name" value="Peptidase_M23"/>
    <property type="match status" value="1"/>
</dbReference>
<protein>
    <submittedName>
        <fullName evidence="10">Peptidase M23B</fullName>
    </submittedName>
</protein>
<keyword evidence="3" id="KW-0479">Metal-binding</keyword>
<evidence type="ECO:0000256" key="5">
    <source>
        <dbReference type="ARBA" id="ARBA00022833"/>
    </source>
</evidence>
<dbReference type="InterPro" id="IPR050570">
    <property type="entry name" value="Cell_wall_metabolism_enzyme"/>
</dbReference>
<dbReference type="InterPro" id="IPR011055">
    <property type="entry name" value="Dup_hybrid_motif"/>
</dbReference>
<dbReference type="Gene3D" id="3.10.450.350">
    <property type="match status" value="2"/>
</dbReference>
<feature type="transmembrane region" description="Helical" evidence="7">
    <location>
        <begin position="62"/>
        <end position="80"/>
    </location>
</feature>
<keyword evidence="7" id="KW-0472">Membrane</keyword>
<name>A0A7Z7JHN2_9BURK</name>
<dbReference type="PANTHER" id="PTHR21666">
    <property type="entry name" value="PEPTIDASE-RELATED"/>
    <property type="match status" value="1"/>
</dbReference>
<gene>
    <name evidence="10" type="ORF">CBM2594_U10044</name>
</gene>
<dbReference type="SUPFAM" id="SSF51261">
    <property type="entry name" value="Duplicated hybrid motif"/>
    <property type="match status" value="1"/>
</dbReference>
<dbReference type="GO" id="GO:0004222">
    <property type="term" value="F:metalloendopeptidase activity"/>
    <property type="evidence" value="ECO:0007669"/>
    <property type="project" value="TreeGrafter"/>
</dbReference>
<evidence type="ECO:0000313" key="11">
    <source>
        <dbReference type="Proteomes" id="UP000257139"/>
    </source>
</evidence>
<sequence length="490" mass="54863">MRELKDGRASWQNAGFSRNRRTRDGICGANPAWPRLRERFARKPVAYDDSAHSRHWEHLTRLVACVATVLMLCMAAAMAMTPHSAYDGPEAPRLQVSLRLPDLRAQLTRLTDARATYIREEPLQRGDTIASLLQRLGVDDPDAHAFIRGSTAARHLLDLEPGQIVQAESDQDNLLVSLHATLGGDVSASHELVIERAGDLDQPFFKAHLHTVRNELRYEMRSGTITANGFFKTMDAENVPEEIVQQMVSIFSGVIDFHHDIVADDRFRIVYEAGFRDGALVRNGRAVAVELVNRSQLYQALWYSADDTKAGDYYTFDGRSMRRPFLRSPVEFSRVSSAFGWRNHPLHHQWVQHKGIDFAAPIGTKVFATSDGTVDFVGQQTGYGSVVILKHDGGYSTYYAHLSGLADILPGQHVTQGQVIGYVGQTGWATGPHLHYEFRFNDVPQNPLSVMLMEPVTLTGQTRQRFLSYTSDTQERINILRSFSVASIGN</sequence>
<feature type="domain" description="M23ase beta-sheet core" evidence="8">
    <location>
        <begin position="352"/>
        <end position="447"/>
    </location>
</feature>
<evidence type="ECO:0000256" key="3">
    <source>
        <dbReference type="ARBA" id="ARBA00022723"/>
    </source>
</evidence>
<evidence type="ECO:0000256" key="6">
    <source>
        <dbReference type="ARBA" id="ARBA00023049"/>
    </source>
</evidence>
<dbReference type="Pfam" id="PF22310">
    <property type="entry name" value="NMB0315_dom_I"/>
    <property type="match status" value="1"/>
</dbReference>
<dbReference type="EMBL" id="OGUU01000045">
    <property type="protein sequence ID" value="SPC25543.1"/>
    <property type="molecule type" value="Genomic_DNA"/>
</dbReference>
<comment type="cofactor">
    <cofactor evidence="1">
        <name>Zn(2+)</name>
        <dbReference type="ChEBI" id="CHEBI:29105"/>
    </cofactor>
</comment>
<evidence type="ECO:0000259" key="9">
    <source>
        <dbReference type="Pfam" id="PF22310"/>
    </source>
</evidence>
<proteinExistence type="predicted"/>
<evidence type="ECO:0000313" key="10">
    <source>
        <dbReference type="EMBL" id="SPC25543.1"/>
    </source>
</evidence>